<protein>
    <recommendedName>
        <fullName evidence="1">DUF4357 domain-containing protein</fullName>
    </recommendedName>
</protein>
<evidence type="ECO:0000259" key="1">
    <source>
        <dbReference type="Pfam" id="PF14267"/>
    </source>
</evidence>
<dbReference type="EMBL" id="BNAL01000001">
    <property type="protein sequence ID" value="GHF92501.1"/>
    <property type="molecule type" value="Genomic_DNA"/>
</dbReference>
<keyword evidence="3" id="KW-1185">Reference proteome</keyword>
<gene>
    <name evidence="2" type="ORF">GCM10017783_00320</name>
</gene>
<name>A0ABQ3JXG2_9DEIO</name>
<sequence length="336" mass="37344">MSLADVAQAVSSIQTWLDDPPGEAVVRQCVVLRLLQAAGFDIWNPAEVVPEETNATGNRADFLIRRGEGKFALEIKGMGVTVGPREYQQAATYAVNEGSRWAIVTNGRVWVVIDEHLPGKWEDRVALKIEMGQGDSFTTDFFGLLDAEVWAQDAFAAAVDNVRQRQQQRRDEARIRREKRPVVEQTQAEFEIGTFEKAAEAAVKMGRITEAERDVLLGKTHQASPIHNVLSIKLYYSAYGGKAEARFDPSSGHLTVLAGSQAVLQVKDYAEGIRREREQLLESGILAQEGKFLVFQRDYECKTPSRAAGIVSGGSKNGWDVWKDAEGRPAQHYRPK</sequence>
<proteinExistence type="predicted"/>
<feature type="domain" description="DUF4357" evidence="1">
    <location>
        <begin position="277"/>
        <end position="328"/>
    </location>
</feature>
<evidence type="ECO:0000313" key="3">
    <source>
        <dbReference type="Proteomes" id="UP000632154"/>
    </source>
</evidence>
<comment type="caution">
    <text evidence="2">The sequence shown here is derived from an EMBL/GenBank/DDBJ whole genome shotgun (WGS) entry which is preliminary data.</text>
</comment>
<dbReference type="RefSeq" id="WP_189641642.1">
    <property type="nucleotide sequence ID" value="NZ_BNAL01000001.1"/>
</dbReference>
<dbReference type="InterPro" id="IPR025579">
    <property type="entry name" value="DUF4357"/>
</dbReference>
<evidence type="ECO:0000313" key="2">
    <source>
        <dbReference type="EMBL" id="GHF92501.1"/>
    </source>
</evidence>
<reference evidence="3" key="1">
    <citation type="journal article" date="2019" name="Int. J. Syst. Evol. Microbiol.">
        <title>The Global Catalogue of Microorganisms (GCM) 10K type strain sequencing project: providing services to taxonomists for standard genome sequencing and annotation.</title>
        <authorList>
            <consortium name="The Broad Institute Genomics Platform"/>
            <consortium name="The Broad Institute Genome Sequencing Center for Infectious Disease"/>
            <person name="Wu L."/>
            <person name="Ma J."/>
        </authorList>
    </citation>
    <scope>NUCLEOTIDE SEQUENCE [LARGE SCALE GENOMIC DNA]</scope>
    <source>
        <strain evidence="3">CGMCC 1.18439</strain>
    </source>
</reference>
<organism evidence="2 3">
    <name type="scientific">Deinococcus piscis</name>
    <dbReference type="NCBI Taxonomy" id="394230"/>
    <lineage>
        <taxon>Bacteria</taxon>
        <taxon>Thermotogati</taxon>
        <taxon>Deinococcota</taxon>
        <taxon>Deinococci</taxon>
        <taxon>Deinococcales</taxon>
        <taxon>Deinococcaceae</taxon>
        <taxon>Deinococcus</taxon>
    </lineage>
</organism>
<dbReference type="Proteomes" id="UP000632154">
    <property type="component" value="Unassembled WGS sequence"/>
</dbReference>
<dbReference type="Pfam" id="PF14267">
    <property type="entry name" value="DUF4357"/>
    <property type="match status" value="1"/>
</dbReference>
<accession>A0ABQ3JXG2</accession>